<keyword evidence="4" id="KW-1185">Reference proteome</keyword>
<evidence type="ECO:0000313" key="2">
    <source>
        <dbReference type="EMBL" id="OUQ75537.1"/>
    </source>
</evidence>
<evidence type="ECO:0000313" key="3">
    <source>
        <dbReference type="Proteomes" id="UP000195859"/>
    </source>
</evidence>
<reference evidence="2" key="2">
    <citation type="journal article" date="2018" name="BMC Genomics">
        <title>Whole genome sequencing and function prediction of 133 gut anaerobes isolated from chicken caecum in pure cultures.</title>
        <authorList>
            <person name="Medvecky M."/>
            <person name="Cejkova D."/>
            <person name="Polansky O."/>
            <person name="Karasova D."/>
            <person name="Kubasova T."/>
            <person name="Cizek A."/>
            <person name="Rychlik I."/>
        </authorList>
    </citation>
    <scope>NUCLEOTIDE SEQUENCE</scope>
    <source>
        <strain evidence="2">An101</strain>
        <strain evidence="1">An115</strain>
    </source>
</reference>
<reference evidence="3 4" key="1">
    <citation type="submission" date="2017-04" db="EMBL/GenBank/DDBJ databases">
        <title>Function of individual gut microbiota members based on whole genome sequencing of pure cultures obtained from chicken caecum.</title>
        <authorList>
            <person name="Medvecky M."/>
            <person name="Cejkova D."/>
            <person name="Polansky O."/>
            <person name="Karasova D."/>
            <person name="Kubasova T."/>
            <person name="Cizek A."/>
            <person name="Rychlik I."/>
        </authorList>
    </citation>
    <scope>NUCLEOTIDE SEQUENCE [LARGE SCALE GENOMIC DNA]</scope>
    <source>
        <strain evidence="3">An101</strain>
        <strain evidence="4">An115</strain>
    </source>
</reference>
<dbReference type="Proteomes" id="UP000195859">
    <property type="component" value="Unassembled WGS sequence"/>
</dbReference>
<organism evidence="2 3">
    <name type="scientific">Lactobacillus gallinarum</name>
    <dbReference type="NCBI Taxonomy" id="52242"/>
    <lineage>
        <taxon>Bacteria</taxon>
        <taxon>Bacillati</taxon>
        <taxon>Bacillota</taxon>
        <taxon>Bacilli</taxon>
        <taxon>Lactobacillales</taxon>
        <taxon>Lactobacillaceae</taxon>
        <taxon>Lactobacillus</taxon>
    </lineage>
</organism>
<evidence type="ECO:0000313" key="4">
    <source>
        <dbReference type="Proteomes" id="UP000196293"/>
    </source>
</evidence>
<dbReference type="EMBL" id="NFLS01000001">
    <property type="protein sequence ID" value="OUQ58346.1"/>
    <property type="molecule type" value="Genomic_DNA"/>
</dbReference>
<dbReference type="EMBL" id="NFLZ01000017">
    <property type="protein sequence ID" value="OUQ75537.1"/>
    <property type="molecule type" value="Genomic_DNA"/>
</dbReference>
<proteinExistence type="predicted"/>
<name>A0A1Y4UNF0_9LACO</name>
<dbReference type="AlphaFoldDB" id="A0A1Y4UNF0"/>
<sequence>MKDSVEDYAVYNYVLFKFHWKPHEWAQLTRREKALVIASISLRIDEEKEAAKEAERKAKRARS</sequence>
<protein>
    <submittedName>
        <fullName evidence="2">Uncharacterized protein</fullName>
    </submittedName>
</protein>
<dbReference type="Proteomes" id="UP000196293">
    <property type="component" value="Unassembled WGS sequence"/>
</dbReference>
<evidence type="ECO:0000313" key="1">
    <source>
        <dbReference type="EMBL" id="OUQ58346.1"/>
    </source>
</evidence>
<gene>
    <name evidence="2" type="ORF">B5E44_06945</name>
    <name evidence="1" type="ORF">B5E59_00740</name>
</gene>
<accession>A0A1Y4UNF0</accession>
<comment type="caution">
    <text evidence="2">The sequence shown here is derived from an EMBL/GenBank/DDBJ whole genome shotgun (WGS) entry which is preliminary data.</text>
</comment>